<organism evidence="1">
    <name type="scientific">Arundo donax</name>
    <name type="common">Giant reed</name>
    <name type="synonym">Donax arundinaceus</name>
    <dbReference type="NCBI Taxonomy" id="35708"/>
    <lineage>
        <taxon>Eukaryota</taxon>
        <taxon>Viridiplantae</taxon>
        <taxon>Streptophyta</taxon>
        <taxon>Embryophyta</taxon>
        <taxon>Tracheophyta</taxon>
        <taxon>Spermatophyta</taxon>
        <taxon>Magnoliopsida</taxon>
        <taxon>Liliopsida</taxon>
        <taxon>Poales</taxon>
        <taxon>Poaceae</taxon>
        <taxon>PACMAD clade</taxon>
        <taxon>Arundinoideae</taxon>
        <taxon>Arundineae</taxon>
        <taxon>Arundo</taxon>
    </lineage>
</organism>
<proteinExistence type="predicted"/>
<sequence>MQNLLAPAQDVPLAEAVPGIGHHPRDRRLHGLALVRYQQAGVAAAAAHCCDPCVEQPEVGRLGLLQEQAAPERDPLQVVVQAPERRHRRHVPGLPVRGVQRHGVAGAAVRRPRHGVGPEHAGDAVAAVHLHRVEETRALRLPLPEVL</sequence>
<evidence type="ECO:0000313" key="1">
    <source>
        <dbReference type="EMBL" id="JAE29620.1"/>
    </source>
</evidence>
<protein>
    <submittedName>
        <fullName evidence="1">Uncharacterized protein</fullName>
    </submittedName>
</protein>
<dbReference type="EMBL" id="GBRH01168276">
    <property type="protein sequence ID" value="JAE29620.1"/>
    <property type="molecule type" value="Transcribed_RNA"/>
</dbReference>
<name>A0A0A9GXC7_ARUDO</name>
<accession>A0A0A9GXC7</accession>
<dbReference type="AlphaFoldDB" id="A0A0A9GXC7"/>
<reference evidence="1" key="2">
    <citation type="journal article" date="2015" name="Data Brief">
        <title>Shoot transcriptome of the giant reed, Arundo donax.</title>
        <authorList>
            <person name="Barrero R.A."/>
            <person name="Guerrero F.D."/>
            <person name="Moolhuijzen P."/>
            <person name="Goolsby J.A."/>
            <person name="Tidwell J."/>
            <person name="Bellgard S.E."/>
            <person name="Bellgard M.I."/>
        </authorList>
    </citation>
    <scope>NUCLEOTIDE SEQUENCE</scope>
    <source>
        <tissue evidence="1">Shoot tissue taken approximately 20 cm above the soil surface</tissue>
    </source>
</reference>
<reference evidence="1" key="1">
    <citation type="submission" date="2014-09" db="EMBL/GenBank/DDBJ databases">
        <authorList>
            <person name="Magalhaes I.L.F."/>
            <person name="Oliveira U."/>
            <person name="Santos F.R."/>
            <person name="Vidigal T.H.D.A."/>
            <person name="Brescovit A.D."/>
            <person name="Santos A.J."/>
        </authorList>
    </citation>
    <scope>NUCLEOTIDE SEQUENCE</scope>
    <source>
        <tissue evidence="1">Shoot tissue taken approximately 20 cm above the soil surface</tissue>
    </source>
</reference>